<feature type="compositionally biased region" description="Low complexity" evidence="1">
    <location>
        <begin position="264"/>
        <end position="275"/>
    </location>
</feature>
<feature type="compositionally biased region" description="Basic residues" evidence="1">
    <location>
        <begin position="150"/>
        <end position="168"/>
    </location>
</feature>
<reference evidence="2 4" key="1">
    <citation type="journal article" date="2013" name="Genome Biol.">
        <title>Draft genome of the mountain pine beetle, Dendroctonus ponderosae Hopkins, a major forest pest.</title>
        <authorList>
            <person name="Keeling C.I."/>
            <person name="Yuen M.M."/>
            <person name="Liao N.Y."/>
            <person name="Docking T.R."/>
            <person name="Chan S.K."/>
            <person name="Taylor G.A."/>
            <person name="Palmquist D.L."/>
            <person name="Jackman S.D."/>
            <person name="Nguyen A."/>
            <person name="Li M."/>
            <person name="Henderson H."/>
            <person name="Janes J.K."/>
            <person name="Zhao Y."/>
            <person name="Pandoh P."/>
            <person name="Moore R."/>
            <person name="Sperling F.A."/>
            <person name="Huber D.P."/>
            <person name="Birol I."/>
            <person name="Jones S.J."/>
            <person name="Bohlmann J."/>
        </authorList>
    </citation>
    <scope>NUCLEOTIDE SEQUENCE</scope>
</reference>
<evidence type="ECO:0000256" key="1">
    <source>
        <dbReference type="SAM" id="MobiDB-lite"/>
    </source>
</evidence>
<keyword evidence="4" id="KW-1185">Reference proteome</keyword>
<dbReference type="Proteomes" id="UP000019118">
    <property type="component" value="Unassembled WGS sequence"/>
</dbReference>
<name>N6U885_DENPD</name>
<dbReference type="EMBL" id="KB740928">
    <property type="protein sequence ID" value="ENN77880.1"/>
    <property type="molecule type" value="Genomic_DNA"/>
</dbReference>
<evidence type="ECO:0000313" key="3">
    <source>
        <dbReference type="EnsemblMetazoa" id="XP_019758664.1"/>
    </source>
</evidence>
<feature type="region of interest" description="Disordered" evidence="1">
    <location>
        <begin position="129"/>
        <end position="296"/>
    </location>
</feature>
<protein>
    <recommendedName>
        <fullName evidence="5">Coiled-coil domain-containing protein 137</fullName>
    </recommendedName>
</protein>
<feature type="compositionally biased region" description="Basic and acidic residues" evidence="1">
    <location>
        <begin position="12"/>
        <end position="31"/>
    </location>
</feature>
<dbReference type="GO" id="GO:0005634">
    <property type="term" value="C:nucleus"/>
    <property type="evidence" value="ECO:0007669"/>
    <property type="project" value="TreeGrafter"/>
</dbReference>
<feature type="compositionally biased region" description="Basic and acidic residues" evidence="1">
    <location>
        <begin position="283"/>
        <end position="296"/>
    </location>
</feature>
<reference evidence="3" key="2">
    <citation type="submission" date="2024-08" db="UniProtKB">
        <authorList>
            <consortium name="EnsemblMetazoa"/>
        </authorList>
    </citation>
    <scope>IDENTIFICATION</scope>
</reference>
<feature type="compositionally biased region" description="Polar residues" evidence="1">
    <location>
        <begin position="247"/>
        <end position="262"/>
    </location>
</feature>
<feature type="compositionally biased region" description="Basic and acidic residues" evidence="1">
    <location>
        <begin position="129"/>
        <end position="145"/>
    </location>
</feature>
<dbReference type="EnsemblMetazoa" id="XM_019903105.1">
    <property type="protein sequence ID" value="XP_019758664.1"/>
    <property type="gene ID" value="LOC109536750"/>
</dbReference>
<dbReference type="PANTHER" id="PTHR21838:SF2">
    <property type="entry name" value="COILED-COIL DOMAIN-CONTAINING PROTEIN 137"/>
    <property type="match status" value="1"/>
</dbReference>
<gene>
    <name evidence="3" type="primary">109536750</name>
    <name evidence="2" type="ORF">YQE_05558</name>
</gene>
<feature type="region of interest" description="Disordered" evidence="1">
    <location>
        <begin position="1"/>
        <end position="101"/>
    </location>
</feature>
<dbReference type="OrthoDB" id="5876637at2759"/>
<dbReference type="OMA" id="HHGVRDP"/>
<feature type="compositionally biased region" description="Basic and acidic residues" evidence="1">
    <location>
        <begin position="84"/>
        <end position="101"/>
    </location>
</feature>
<dbReference type="KEGG" id="dpa:109536750"/>
<sequence length="316" mass="36703">MGRKIPGKKHRGVNDPEKQQAERLAKIKDKINAPPLNPEDQQVPRSLSRIIELKNRAKQGLFNKKQNKKEKSAQKPKISKRKPEKPLPKFERRPGESDWIFKRRMNRICQDVIRETAFEDKYNVDIKRNEDGEVEGVEKRPKDELQVLMKKVRKENKEAKTKKKKKKPRADSEPKLTKSQKWALKQAEKKRKKQLATDQDHSYLPQKEQIKFGEIVHAPPSLVAPRRVDKSQETPRPGQKQLLLKSIFSNSENSSGTSNRPLHSTKSSVSNASKSINKKGKRKDLPHAMRRQLDKQQKEIIEAYKILKSKKIKTTN</sequence>
<evidence type="ECO:0000313" key="2">
    <source>
        <dbReference type="EMBL" id="ENN77880.1"/>
    </source>
</evidence>
<feature type="non-terminal residue" evidence="2">
    <location>
        <position position="1"/>
    </location>
</feature>
<proteinExistence type="predicted"/>
<evidence type="ECO:0000313" key="4">
    <source>
        <dbReference type="Proteomes" id="UP000019118"/>
    </source>
</evidence>
<feature type="compositionally biased region" description="Basic residues" evidence="1">
    <location>
        <begin position="1"/>
        <end position="11"/>
    </location>
</feature>
<dbReference type="PANTHER" id="PTHR21838">
    <property type="entry name" value="COILED-COIL DOMAIN-CONTAINING PROTEIN 137"/>
    <property type="match status" value="1"/>
</dbReference>
<dbReference type="AlphaFoldDB" id="N6U885"/>
<accession>N6U885</accession>
<dbReference type="HOGENOM" id="CLU_078333_0_0_1"/>
<organism evidence="2">
    <name type="scientific">Dendroctonus ponderosae</name>
    <name type="common">Mountain pine beetle</name>
    <dbReference type="NCBI Taxonomy" id="77166"/>
    <lineage>
        <taxon>Eukaryota</taxon>
        <taxon>Metazoa</taxon>
        <taxon>Ecdysozoa</taxon>
        <taxon>Arthropoda</taxon>
        <taxon>Hexapoda</taxon>
        <taxon>Insecta</taxon>
        <taxon>Pterygota</taxon>
        <taxon>Neoptera</taxon>
        <taxon>Endopterygota</taxon>
        <taxon>Coleoptera</taxon>
        <taxon>Polyphaga</taxon>
        <taxon>Cucujiformia</taxon>
        <taxon>Curculionidae</taxon>
        <taxon>Scolytinae</taxon>
        <taxon>Dendroctonus</taxon>
    </lineage>
</organism>
<evidence type="ECO:0008006" key="5">
    <source>
        <dbReference type="Google" id="ProtNLM"/>
    </source>
</evidence>
<dbReference type="InterPro" id="IPR026680">
    <property type="entry name" value="CCDC137"/>
</dbReference>